<dbReference type="EMBL" id="VWKB01000026">
    <property type="protein sequence ID" value="KAA4094174.1"/>
    <property type="molecule type" value="Genomic_DNA"/>
</dbReference>
<accession>A0A5M5EBS0</accession>
<keyword evidence="2" id="KW-0812">Transmembrane</keyword>
<feature type="repeat" description="TPR" evidence="1">
    <location>
        <begin position="116"/>
        <end position="149"/>
    </location>
</feature>
<reference evidence="3 4" key="1">
    <citation type="journal article" date="2019" name="Nat. Med.">
        <title>A library of human gut bacterial isolates paired with longitudinal multiomics data enables mechanistic microbiome research.</title>
        <authorList>
            <person name="Poyet M."/>
            <person name="Groussin M."/>
            <person name="Gibbons S.M."/>
            <person name="Avila-Pacheco J."/>
            <person name="Jiang X."/>
            <person name="Kearney S.M."/>
            <person name="Perrotta A.R."/>
            <person name="Berdy B."/>
            <person name="Zhao S."/>
            <person name="Lieberman T.D."/>
            <person name="Swanson P.K."/>
            <person name="Smith M."/>
            <person name="Roesemann S."/>
            <person name="Alexander J.E."/>
            <person name="Rich S.A."/>
            <person name="Livny J."/>
            <person name="Vlamakis H."/>
            <person name="Clish C."/>
            <person name="Bullock K."/>
            <person name="Deik A."/>
            <person name="Scott J."/>
            <person name="Pierce K.A."/>
            <person name="Xavier R.J."/>
            <person name="Alm E.J."/>
        </authorList>
    </citation>
    <scope>NUCLEOTIDE SEQUENCE [LARGE SCALE GENOMIC DNA]</scope>
    <source>
        <strain evidence="3 4">BIOML-A134</strain>
    </source>
</reference>
<evidence type="ECO:0000313" key="3">
    <source>
        <dbReference type="EMBL" id="KAA4094174.1"/>
    </source>
</evidence>
<dbReference type="SUPFAM" id="SSF48452">
    <property type="entry name" value="TPR-like"/>
    <property type="match status" value="1"/>
</dbReference>
<dbReference type="PROSITE" id="PS50005">
    <property type="entry name" value="TPR"/>
    <property type="match status" value="1"/>
</dbReference>
<keyword evidence="1" id="KW-0802">TPR repeat</keyword>
<name>A0A5M5EBS0_BACOV</name>
<dbReference type="Proteomes" id="UP000473905">
    <property type="component" value="Unassembled WGS sequence"/>
</dbReference>
<dbReference type="PROSITE" id="PS51257">
    <property type="entry name" value="PROKAR_LIPOPROTEIN"/>
    <property type="match status" value="1"/>
</dbReference>
<keyword evidence="2" id="KW-0472">Membrane</keyword>
<sequence>MKTRCCYPKRYLLLFFSLLVSVGSILMSVSLSSCSSSVKSPLLLSADSLMEIYPDSALSILESISSPQKLPRADRALYALLLTQARHKNYIALGDDSLIKTAVEYYGDKKKSVRAAKAHYYWGATYLEKGYTSFAVEEYLAAIRLMPIRNEFLAMIYDNLAECYEKDGLNNVAMEAYRTAYQILEGESAQVYPLRGIAGIFFSQNEKDSALYYYQQALDCALVVQDSSMIGAIYHDFAMIYNEKKDYIRADQYISKAIMVMGHDEAANAYLLKAEIMFNLNKLDSASYFFNKEMGSLDINGRAVCYDGMYQIAKKRGEWKTATENMDAYKKLYDSIQFMTDNEELNRLMDKHQLEEHKRLLSERTRTLIFILITAFFSLMIICVFYFMWNDRKRKKYYIALQHELTQKRVDTMLLKEEEVSESNKEHIDKKRSELTEQQIQLCISVLKTTDCYEQLEILEKATPKQLLAMRSLRKEIRCLRKEIRSTISNAFVDVMVNLKERCPALTGDDVFYCVLSLLCCSKTVMMELMDATSDALKTRKNRIKNKMDTQIFERVFGADNQ</sequence>
<evidence type="ECO:0000313" key="4">
    <source>
        <dbReference type="Proteomes" id="UP000473905"/>
    </source>
</evidence>
<gene>
    <name evidence="3" type="ORF">F3D66_18455</name>
</gene>
<protein>
    <recommendedName>
        <fullName evidence="5">Tetratricopeptide repeat protein</fullName>
    </recommendedName>
</protein>
<evidence type="ECO:0000256" key="2">
    <source>
        <dbReference type="SAM" id="Phobius"/>
    </source>
</evidence>
<organism evidence="3 4">
    <name type="scientific">Bacteroides ovatus</name>
    <dbReference type="NCBI Taxonomy" id="28116"/>
    <lineage>
        <taxon>Bacteria</taxon>
        <taxon>Pseudomonadati</taxon>
        <taxon>Bacteroidota</taxon>
        <taxon>Bacteroidia</taxon>
        <taxon>Bacteroidales</taxon>
        <taxon>Bacteroidaceae</taxon>
        <taxon>Bacteroides</taxon>
    </lineage>
</organism>
<proteinExistence type="predicted"/>
<dbReference type="InterPro" id="IPR019734">
    <property type="entry name" value="TPR_rpt"/>
</dbReference>
<evidence type="ECO:0000256" key="1">
    <source>
        <dbReference type="PROSITE-ProRule" id="PRU00339"/>
    </source>
</evidence>
<keyword evidence="2" id="KW-1133">Transmembrane helix</keyword>
<dbReference type="Gene3D" id="1.25.40.10">
    <property type="entry name" value="Tetratricopeptide repeat domain"/>
    <property type="match status" value="2"/>
</dbReference>
<feature type="transmembrane region" description="Helical" evidence="2">
    <location>
        <begin position="368"/>
        <end position="389"/>
    </location>
</feature>
<comment type="caution">
    <text evidence="3">The sequence shown here is derived from an EMBL/GenBank/DDBJ whole genome shotgun (WGS) entry which is preliminary data.</text>
</comment>
<keyword evidence="4" id="KW-1185">Reference proteome</keyword>
<dbReference type="InterPro" id="IPR011990">
    <property type="entry name" value="TPR-like_helical_dom_sf"/>
</dbReference>
<dbReference type="AlphaFoldDB" id="A0A5M5EBS0"/>
<dbReference type="SMART" id="SM00028">
    <property type="entry name" value="TPR"/>
    <property type="match status" value="4"/>
</dbReference>
<evidence type="ECO:0008006" key="5">
    <source>
        <dbReference type="Google" id="ProtNLM"/>
    </source>
</evidence>